<dbReference type="EMBL" id="JASOOE010000012">
    <property type="protein sequence ID" value="MDK7187682.1"/>
    <property type="molecule type" value="Genomic_DNA"/>
</dbReference>
<accession>A0AAJ1Q6B0</accession>
<evidence type="ECO:0000256" key="13">
    <source>
        <dbReference type="ARBA" id="ARBA00022960"/>
    </source>
</evidence>
<feature type="active site" evidence="23">
    <location>
        <position position="322"/>
    </location>
</feature>
<protein>
    <recommendedName>
        <fullName evidence="19 22">D-alanine--D-alanine ligase</fullName>
        <ecNumber evidence="6 22">6.3.2.4</ecNumber>
    </recommendedName>
    <alternativeName>
        <fullName evidence="21 22">D-Ala-D-Ala ligase</fullName>
    </alternativeName>
    <alternativeName>
        <fullName evidence="20 22">D-alanylalanine synthetase</fullName>
    </alternativeName>
</protein>
<evidence type="ECO:0000256" key="20">
    <source>
        <dbReference type="ARBA" id="ARBA00076288"/>
    </source>
</evidence>
<dbReference type="PANTHER" id="PTHR23132">
    <property type="entry name" value="D-ALANINE--D-ALANINE LIGASE"/>
    <property type="match status" value="1"/>
</dbReference>
<evidence type="ECO:0000256" key="22">
    <source>
        <dbReference type="HAMAP-Rule" id="MF_00047"/>
    </source>
</evidence>
<feature type="active site" evidence="23">
    <location>
        <position position="188"/>
    </location>
</feature>
<evidence type="ECO:0000256" key="24">
    <source>
        <dbReference type="PIRSR" id="PIRSR039102-2"/>
    </source>
</evidence>
<keyword evidence="11 26" id="KW-0067">ATP-binding</keyword>
<dbReference type="InterPro" id="IPR000291">
    <property type="entry name" value="D-Ala_lig_Van_CS"/>
</dbReference>
<feature type="binding site" evidence="25">
    <location>
        <position position="298"/>
    </location>
    <ligand>
        <name>Mg(2+)</name>
        <dbReference type="ChEBI" id="CHEBI:18420"/>
        <label>1</label>
    </ligand>
</feature>
<dbReference type="HAMAP" id="MF_00047">
    <property type="entry name" value="Dala_Dala_lig"/>
    <property type="match status" value="1"/>
</dbReference>
<comment type="function">
    <text evidence="2 22">Cell wall formation.</text>
</comment>
<evidence type="ECO:0000256" key="5">
    <source>
        <dbReference type="ARBA" id="ARBA00010871"/>
    </source>
</evidence>
<feature type="binding site" evidence="24">
    <location>
        <begin position="188"/>
        <end position="189"/>
    </location>
    <ligand>
        <name>ATP</name>
        <dbReference type="ChEBI" id="CHEBI:30616"/>
    </ligand>
</feature>
<comment type="catalytic activity">
    <reaction evidence="17 22">
        <text>2 D-alanine + ATP = D-alanyl-D-alanine + ADP + phosphate + H(+)</text>
        <dbReference type="Rhea" id="RHEA:11224"/>
        <dbReference type="ChEBI" id="CHEBI:15378"/>
        <dbReference type="ChEBI" id="CHEBI:30616"/>
        <dbReference type="ChEBI" id="CHEBI:43474"/>
        <dbReference type="ChEBI" id="CHEBI:57416"/>
        <dbReference type="ChEBI" id="CHEBI:57822"/>
        <dbReference type="ChEBI" id="CHEBI:456216"/>
        <dbReference type="EC" id="6.3.2.4"/>
    </reaction>
</comment>
<comment type="cofactor">
    <cofactor evidence="25">
        <name>Mg(2+)</name>
        <dbReference type="ChEBI" id="CHEBI:18420"/>
    </cofactor>
    <cofactor evidence="25">
        <name>Mn(2+)</name>
        <dbReference type="ChEBI" id="CHEBI:29035"/>
    </cofactor>
    <text evidence="25">Binds 2 magnesium or manganese ions per subunit.</text>
</comment>
<evidence type="ECO:0000256" key="11">
    <source>
        <dbReference type="ARBA" id="ARBA00022840"/>
    </source>
</evidence>
<name>A0AAJ1Q6B0_9LACT</name>
<organism evidence="28 29">
    <name type="scientific">Facklamia hominis</name>
    <dbReference type="NCBI Taxonomy" id="178214"/>
    <lineage>
        <taxon>Bacteria</taxon>
        <taxon>Bacillati</taxon>
        <taxon>Bacillota</taxon>
        <taxon>Bacilli</taxon>
        <taxon>Lactobacillales</taxon>
        <taxon>Aerococcaceae</taxon>
        <taxon>Facklamia</taxon>
    </lineage>
</organism>
<feature type="binding site" evidence="24">
    <location>
        <begin position="218"/>
        <end position="225"/>
    </location>
    <ligand>
        <name>ATP</name>
        <dbReference type="ChEBI" id="CHEBI:30616"/>
    </ligand>
</feature>
<sequence>MKIILLYGGQSAEHEISLISAHNVAQVLMYSIYEVYPVFITKSGQWIKGPRMETPSLGDQQLILEASDTLSWSLENTPSKGIAIKPGDIQSEEAVVFPILHGPNGEDGTIQGFLEILDMPYVGAGITASANGMDKIISKALFTQAGIPQVPYVAFTAHEWEEQKESLMQKIEGSLLYPLFVKPANMGSSVGISCVHDSPELIAAVATALRFDRRIIVEQGIQAQECEVAVLGNDDVHVSVVGHLVKDKSFYDYSEKYLNNSVQMEIPANLSEAVVEKIQDYAKKAYLAIDGSGLSRVDFFVTTNEDVYINEVNTMPGFTQFSMYPSLWAATGLEYRDLVEELIQLALSRHENKKQLEITQVEH</sequence>
<dbReference type="PANTHER" id="PTHR23132:SF25">
    <property type="entry name" value="D-ALANINE--D-ALANINE LIGASE A"/>
    <property type="match status" value="1"/>
</dbReference>
<evidence type="ECO:0000256" key="15">
    <source>
        <dbReference type="ARBA" id="ARBA00023211"/>
    </source>
</evidence>
<dbReference type="GO" id="GO:0046872">
    <property type="term" value="F:metal ion binding"/>
    <property type="evidence" value="ECO:0007669"/>
    <property type="project" value="UniProtKB-KW"/>
</dbReference>
<dbReference type="SUPFAM" id="SSF56059">
    <property type="entry name" value="Glutathione synthetase ATP-binding domain-like"/>
    <property type="match status" value="1"/>
</dbReference>
<dbReference type="PIRSF" id="PIRSF039102">
    <property type="entry name" value="Ddl/VanB"/>
    <property type="match status" value="1"/>
</dbReference>
<dbReference type="Gene3D" id="3.40.50.20">
    <property type="match status" value="1"/>
</dbReference>
<comment type="subcellular location">
    <subcellularLocation>
        <location evidence="3 22">Cytoplasm</location>
    </subcellularLocation>
</comment>
<feature type="binding site" evidence="24">
    <location>
        <position position="135"/>
    </location>
    <ligand>
        <name>ATP</name>
        <dbReference type="ChEBI" id="CHEBI:30616"/>
    </ligand>
</feature>
<keyword evidence="16 22" id="KW-0961">Cell wall biogenesis/degradation</keyword>
<evidence type="ECO:0000256" key="2">
    <source>
        <dbReference type="ARBA" id="ARBA00003921"/>
    </source>
</evidence>
<dbReference type="NCBIfam" id="TIGR01205">
    <property type="entry name" value="D_ala_D_alaTIGR"/>
    <property type="match status" value="1"/>
</dbReference>
<keyword evidence="15 25" id="KW-0464">Manganese</keyword>
<keyword evidence="13 22" id="KW-0133">Cell shape</keyword>
<dbReference type="RefSeq" id="WP_006908365.1">
    <property type="nucleotide sequence ID" value="NZ_CAUPDI010000003.1"/>
</dbReference>
<evidence type="ECO:0000256" key="21">
    <source>
        <dbReference type="ARBA" id="ARBA00077154"/>
    </source>
</evidence>
<comment type="similarity">
    <text evidence="5 22">Belongs to the D-alanine--D-alanine ligase family.</text>
</comment>
<keyword evidence="10 24" id="KW-0547">Nucleotide-binding</keyword>
<comment type="caution">
    <text evidence="28">The sequence shown here is derived from an EMBL/GenBank/DDBJ whole genome shotgun (WGS) entry which is preliminary data.</text>
</comment>
<dbReference type="Pfam" id="PF01820">
    <property type="entry name" value="Dala_Dala_lig_N"/>
    <property type="match status" value="1"/>
</dbReference>
<evidence type="ECO:0000313" key="29">
    <source>
        <dbReference type="Proteomes" id="UP001229251"/>
    </source>
</evidence>
<proteinExistence type="inferred from homology"/>
<dbReference type="FunFam" id="3.30.470.20:FF:000008">
    <property type="entry name" value="D-alanine--D-alanine ligase"/>
    <property type="match status" value="1"/>
</dbReference>
<dbReference type="GO" id="GO:0008716">
    <property type="term" value="F:D-alanine-D-alanine ligase activity"/>
    <property type="evidence" value="ECO:0007669"/>
    <property type="project" value="UniProtKB-UniRule"/>
</dbReference>
<feature type="binding site" evidence="25">
    <location>
        <position position="313"/>
    </location>
    <ligand>
        <name>Mg(2+)</name>
        <dbReference type="ChEBI" id="CHEBI:18420"/>
        <label>2</label>
    </ligand>
</feature>
<dbReference type="InterPro" id="IPR011761">
    <property type="entry name" value="ATP-grasp"/>
</dbReference>
<comment type="pathway">
    <text evidence="18">Glycan biosynthesis.</text>
</comment>
<dbReference type="InterPro" id="IPR011095">
    <property type="entry name" value="Dala_Dala_lig_C"/>
</dbReference>
<evidence type="ECO:0000256" key="14">
    <source>
        <dbReference type="ARBA" id="ARBA00022984"/>
    </source>
</evidence>
<evidence type="ECO:0000256" key="25">
    <source>
        <dbReference type="PIRSR" id="PIRSR039102-3"/>
    </source>
</evidence>
<keyword evidence="9 25" id="KW-0479">Metal-binding</keyword>
<evidence type="ECO:0000256" key="9">
    <source>
        <dbReference type="ARBA" id="ARBA00022723"/>
    </source>
</evidence>
<feature type="domain" description="ATP-grasp" evidence="27">
    <location>
        <begin position="139"/>
        <end position="344"/>
    </location>
</feature>
<dbReference type="GO" id="GO:0071555">
    <property type="term" value="P:cell wall organization"/>
    <property type="evidence" value="ECO:0007669"/>
    <property type="project" value="UniProtKB-KW"/>
</dbReference>
<evidence type="ECO:0000256" key="1">
    <source>
        <dbReference type="ARBA" id="ARBA00001936"/>
    </source>
</evidence>
<dbReference type="GO" id="GO:0005829">
    <property type="term" value="C:cytosol"/>
    <property type="evidence" value="ECO:0007669"/>
    <property type="project" value="TreeGrafter"/>
</dbReference>
<dbReference type="AlphaFoldDB" id="A0AAJ1Q6B0"/>
<evidence type="ECO:0000256" key="18">
    <source>
        <dbReference type="ARBA" id="ARBA00060592"/>
    </source>
</evidence>
<comment type="cofactor">
    <cofactor evidence="1">
        <name>Mn(2+)</name>
        <dbReference type="ChEBI" id="CHEBI:29035"/>
    </cofactor>
</comment>
<keyword evidence="7 22" id="KW-0963">Cytoplasm</keyword>
<dbReference type="Pfam" id="PF07478">
    <property type="entry name" value="Dala_Dala_lig_C"/>
    <property type="match status" value="1"/>
</dbReference>
<evidence type="ECO:0000256" key="19">
    <source>
        <dbReference type="ARBA" id="ARBA00068427"/>
    </source>
</evidence>
<dbReference type="SUPFAM" id="SSF52440">
    <property type="entry name" value="PreATP-grasp domain"/>
    <property type="match status" value="1"/>
</dbReference>
<gene>
    <name evidence="22" type="primary">ddl</name>
    <name evidence="28" type="ORF">QP433_06785</name>
</gene>
<feature type="binding site" evidence="25">
    <location>
        <position position="311"/>
    </location>
    <ligand>
        <name>Mg(2+)</name>
        <dbReference type="ChEBI" id="CHEBI:18420"/>
        <label>2</label>
    </ligand>
</feature>
<reference evidence="28" key="1">
    <citation type="submission" date="2023-05" db="EMBL/GenBank/DDBJ databases">
        <title>Cataloging the Phylogenetic Diversity of Human Bladder Bacteria.</title>
        <authorList>
            <person name="Du J."/>
        </authorList>
    </citation>
    <scope>NUCLEOTIDE SEQUENCE</scope>
    <source>
        <strain evidence="28">UMB1231</strain>
    </source>
</reference>
<evidence type="ECO:0000256" key="23">
    <source>
        <dbReference type="PIRSR" id="PIRSR039102-1"/>
    </source>
</evidence>
<keyword evidence="8 22" id="KW-0436">Ligase</keyword>
<evidence type="ECO:0000259" key="27">
    <source>
        <dbReference type="PROSITE" id="PS50975"/>
    </source>
</evidence>
<dbReference type="Proteomes" id="UP001229251">
    <property type="component" value="Unassembled WGS sequence"/>
</dbReference>
<evidence type="ECO:0000256" key="26">
    <source>
        <dbReference type="PROSITE-ProRule" id="PRU00409"/>
    </source>
</evidence>
<dbReference type="PROSITE" id="PS00844">
    <property type="entry name" value="DALA_DALA_LIGASE_2"/>
    <property type="match status" value="1"/>
</dbReference>
<dbReference type="Gene3D" id="3.30.470.20">
    <property type="entry name" value="ATP-grasp fold, B domain"/>
    <property type="match status" value="1"/>
</dbReference>
<comment type="pathway">
    <text evidence="4 22">Cell wall biogenesis; peptidoglycan biosynthesis.</text>
</comment>
<dbReference type="InterPro" id="IPR016185">
    <property type="entry name" value="PreATP-grasp_dom_sf"/>
</dbReference>
<dbReference type="EC" id="6.3.2.4" evidence="6 22"/>
<feature type="binding site" evidence="24">
    <location>
        <begin position="180"/>
        <end position="182"/>
    </location>
    <ligand>
        <name>ATP</name>
        <dbReference type="ChEBI" id="CHEBI:30616"/>
    </ligand>
</feature>
<dbReference type="InterPro" id="IPR011127">
    <property type="entry name" value="Dala_Dala_lig_N"/>
</dbReference>
<feature type="binding site" evidence="24">
    <location>
        <begin position="310"/>
        <end position="311"/>
    </location>
    <ligand>
        <name>ATP</name>
        <dbReference type="ChEBI" id="CHEBI:30616"/>
    </ligand>
</feature>
<evidence type="ECO:0000256" key="6">
    <source>
        <dbReference type="ARBA" id="ARBA00012216"/>
    </source>
</evidence>
<keyword evidence="14 22" id="KW-0573">Peptidoglycan synthesis</keyword>
<dbReference type="PROSITE" id="PS00843">
    <property type="entry name" value="DALA_DALA_LIGASE_1"/>
    <property type="match status" value="1"/>
</dbReference>
<feature type="binding site" evidence="25">
    <location>
        <position position="311"/>
    </location>
    <ligand>
        <name>Mg(2+)</name>
        <dbReference type="ChEBI" id="CHEBI:18420"/>
        <label>1</label>
    </ligand>
</feature>
<keyword evidence="12 25" id="KW-0460">Magnesium</keyword>
<dbReference type="NCBIfam" id="NF002528">
    <property type="entry name" value="PRK01966.1-4"/>
    <property type="match status" value="1"/>
</dbReference>
<dbReference type="InterPro" id="IPR013815">
    <property type="entry name" value="ATP_grasp_subdomain_1"/>
</dbReference>
<dbReference type="FunFam" id="3.30.1490.20:FF:000007">
    <property type="entry name" value="D-alanine--D-alanine ligase"/>
    <property type="match status" value="1"/>
</dbReference>
<evidence type="ECO:0000256" key="16">
    <source>
        <dbReference type="ARBA" id="ARBA00023316"/>
    </source>
</evidence>
<evidence type="ECO:0000256" key="3">
    <source>
        <dbReference type="ARBA" id="ARBA00004496"/>
    </source>
</evidence>
<evidence type="ECO:0000256" key="8">
    <source>
        <dbReference type="ARBA" id="ARBA00022598"/>
    </source>
</evidence>
<dbReference type="NCBIfam" id="NF002526">
    <property type="entry name" value="PRK01966.1-2"/>
    <property type="match status" value="1"/>
</dbReference>
<evidence type="ECO:0000256" key="12">
    <source>
        <dbReference type="ARBA" id="ARBA00022842"/>
    </source>
</evidence>
<evidence type="ECO:0000256" key="17">
    <source>
        <dbReference type="ARBA" id="ARBA00047614"/>
    </source>
</evidence>
<evidence type="ECO:0000256" key="7">
    <source>
        <dbReference type="ARBA" id="ARBA00022490"/>
    </source>
</evidence>
<dbReference type="GO" id="GO:0008360">
    <property type="term" value="P:regulation of cell shape"/>
    <property type="evidence" value="ECO:0007669"/>
    <property type="project" value="UniProtKB-KW"/>
</dbReference>
<evidence type="ECO:0000313" key="28">
    <source>
        <dbReference type="EMBL" id="MDK7187682.1"/>
    </source>
</evidence>
<dbReference type="InterPro" id="IPR005905">
    <property type="entry name" value="D_ala_D_ala"/>
</dbReference>
<dbReference type="Gene3D" id="3.30.1490.20">
    <property type="entry name" value="ATP-grasp fold, A domain"/>
    <property type="match status" value="1"/>
</dbReference>
<feature type="active site" evidence="23">
    <location>
        <position position="13"/>
    </location>
</feature>
<dbReference type="GO" id="GO:0009252">
    <property type="term" value="P:peptidoglycan biosynthetic process"/>
    <property type="evidence" value="ECO:0007669"/>
    <property type="project" value="UniProtKB-UniRule"/>
</dbReference>
<dbReference type="GO" id="GO:0005524">
    <property type="term" value="F:ATP binding"/>
    <property type="evidence" value="ECO:0007669"/>
    <property type="project" value="UniProtKB-UniRule"/>
</dbReference>
<dbReference type="PROSITE" id="PS50975">
    <property type="entry name" value="ATP_GRASP"/>
    <property type="match status" value="1"/>
</dbReference>
<evidence type="ECO:0000256" key="4">
    <source>
        <dbReference type="ARBA" id="ARBA00004752"/>
    </source>
</evidence>
<evidence type="ECO:0000256" key="10">
    <source>
        <dbReference type="ARBA" id="ARBA00022741"/>
    </source>
</evidence>